<protein>
    <submittedName>
        <fullName evidence="1">Uncharacterized protein</fullName>
    </submittedName>
</protein>
<sequence>MRFENARSYGIDRSVFLISLLEILSSFSIRRVVIYRLCTVVPRLPVELVILADAESRIIPFFGEEFDGPSYITTSTQRGGAL</sequence>
<dbReference type="EMBL" id="AOIV01000044">
    <property type="protein sequence ID" value="ELZ26391.1"/>
    <property type="molecule type" value="Genomic_DNA"/>
</dbReference>
<reference evidence="1 2" key="1">
    <citation type="journal article" date="2014" name="PLoS Genet.">
        <title>Phylogenetically driven sequencing of extremely halophilic archaea reveals strategies for static and dynamic osmo-response.</title>
        <authorList>
            <person name="Becker E.A."/>
            <person name="Seitzer P.M."/>
            <person name="Tritt A."/>
            <person name="Larsen D."/>
            <person name="Krusor M."/>
            <person name="Yao A.I."/>
            <person name="Wu D."/>
            <person name="Madern D."/>
            <person name="Eisen J.A."/>
            <person name="Darling A.E."/>
            <person name="Facciotti M.T."/>
        </authorList>
    </citation>
    <scope>NUCLEOTIDE SEQUENCE [LARGE SCALE GENOMIC DNA]</scope>
    <source>
        <strain evidence="1 2">JCM 14848</strain>
    </source>
</reference>
<dbReference type="AlphaFoldDB" id="M0CT46"/>
<accession>M0CT46</accession>
<evidence type="ECO:0000313" key="2">
    <source>
        <dbReference type="Proteomes" id="UP000011513"/>
    </source>
</evidence>
<keyword evidence="2" id="KW-1185">Reference proteome</keyword>
<evidence type="ECO:0000313" key="1">
    <source>
        <dbReference type="EMBL" id="ELZ26391.1"/>
    </source>
</evidence>
<dbReference type="InParanoid" id="M0CT46"/>
<gene>
    <name evidence="1" type="ORF">C474_19624</name>
</gene>
<name>M0CT46_HALPD</name>
<dbReference type="Proteomes" id="UP000011513">
    <property type="component" value="Unassembled WGS sequence"/>
</dbReference>
<organism evidence="1 2">
    <name type="scientific">Halogeometricum pallidum JCM 14848</name>
    <dbReference type="NCBI Taxonomy" id="1227487"/>
    <lineage>
        <taxon>Archaea</taxon>
        <taxon>Methanobacteriati</taxon>
        <taxon>Methanobacteriota</taxon>
        <taxon>Stenosarchaea group</taxon>
        <taxon>Halobacteria</taxon>
        <taxon>Halobacteriales</taxon>
        <taxon>Haloferacaceae</taxon>
        <taxon>Halogeometricum</taxon>
    </lineage>
</organism>
<comment type="caution">
    <text evidence="1">The sequence shown here is derived from an EMBL/GenBank/DDBJ whole genome shotgun (WGS) entry which is preliminary data.</text>
</comment>
<proteinExistence type="predicted"/>